<dbReference type="AlphaFoldDB" id="A0A150WK12"/>
<dbReference type="PROSITE" id="PS51257">
    <property type="entry name" value="PROKAR_LIPOPROTEIN"/>
    <property type="match status" value="1"/>
</dbReference>
<dbReference type="CDD" id="cd06335">
    <property type="entry name" value="PBP1_ABC_ligand_binding-like"/>
    <property type="match status" value="1"/>
</dbReference>
<accession>A0A150WK12</accession>
<keyword evidence="7" id="KW-1185">Reference proteome</keyword>
<dbReference type="InterPro" id="IPR051010">
    <property type="entry name" value="BCAA_transport"/>
</dbReference>
<dbReference type="OrthoDB" id="5288800at2"/>
<dbReference type="Pfam" id="PF13458">
    <property type="entry name" value="Peripla_BP_6"/>
    <property type="match status" value="1"/>
</dbReference>
<dbReference type="SUPFAM" id="SSF53822">
    <property type="entry name" value="Periplasmic binding protein-like I"/>
    <property type="match status" value="1"/>
</dbReference>
<organism evidence="6 7">
    <name type="scientific">Bdellovibrio bacteriovorus</name>
    <dbReference type="NCBI Taxonomy" id="959"/>
    <lineage>
        <taxon>Bacteria</taxon>
        <taxon>Pseudomonadati</taxon>
        <taxon>Bdellovibrionota</taxon>
        <taxon>Bdellovibrionia</taxon>
        <taxon>Bdellovibrionales</taxon>
        <taxon>Pseudobdellovibrionaceae</taxon>
        <taxon>Bdellovibrio</taxon>
    </lineage>
</organism>
<evidence type="ECO:0000256" key="2">
    <source>
        <dbReference type="ARBA" id="ARBA00022448"/>
    </source>
</evidence>
<keyword evidence="3" id="KW-0732">Signal</keyword>
<dbReference type="Proteomes" id="UP000075320">
    <property type="component" value="Unassembled WGS sequence"/>
</dbReference>
<feature type="domain" description="Leucine-binding protein" evidence="5">
    <location>
        <begin position="29"/>
        <end position="372"/>
    </location>
</feature>
<proteinExistence type="inferred from homology"/>
<dbReference type="PANTHER" id="PTHR30483">
    <property type="entry name" value="LEUCINE-SPECIFIC-BINDING PROTEIN"/>
    <property type="match status" value="1"/>
</dbReference>
<protein>
    <submittedName>
        <fullName evidence="6">Amino acid ABC transporter substrate-binding protein</fullName>
    </submittedName>
</protein>
<name>A0A150WK12_BDEBC</name>
<evidence type="ECO:0000313" key="6">
    <source>
        <dbReference type="EMBL" id="KYG63871.1"/>
    </source>
</evidence>
<dbReference type="PRINTS" id="PR00337">
    <property type="entry name" value="LEUILEVALBP"/>
</dbReference>
<dbReference type="GO" id="GO:0006865">
    <property type="term" value="P:amino acid transport"/>
    <property type="evidence" value="ECO:0007669"/>
    <property type="project" value="UniProtKB-KW"/>
</dbReference>
<reference evidence="6 7" key="1">
    <citation type="submission" date="2016-03" db="EMBL/GenBank/DDBJ databases">
        <authorList>
            <person name="Ploux O."/>
        </authorList>
    </citation>
    <scope>NUCLEOTIDE SEQUENCE [LARGE SCALE GENOMIC DNA]</scope>
    <source>
        <strain evidence="6 7">R0</strain>
    </source>
</reference>
<keyword evidence="4" id="KW-0029">Amino-acid transport</keyword>
<dbReference type="InterPro" id="IPR028081">
    <property type="entry name" value="Leu-bd"/>
</dbReference>
<comment type="caution">
    <text evidence="6">The sequence shown here is derived from an EMBL/GenBank/DDBJ whole genome shotgun (WGS) entry which is preliminary data.</text>
</comment>
<evidence type="ECO:0000256" key="3">
    <source>
        <dbReference type="ARBA" id="ARBA00022729"/>
    </source>
</evidence>
<dbReference type="EMBL" id="LUKE01000003">
    <property type="protein sequence ID" value="KYG63871.1"/>
    <property type="molecule type" value="Genomic_DNA"/>
</dbReference>
<dbReference type="InterPro" id="IPR028082">
    <property type="entry name" value="Peripla_BP_I"/>
</dbReference>
<gene>
    <name evidence="6" type="ORF">AZI86_13715</name>
</gene>
<dbReference type="RefSeq" id="WP_061835765.1">
    <property type="nucleotide sequence ID" value="NZ_LUKE01000003.1"/>
</dbReference>
<dbReference type="PANTHER" id="PTHR30483:SF38">
    <property type="entry name" value="BLR7848 PROTEIN"/>
    <property type="match status" value="1"/>
</dbReference>
<dbReference type="Gene3D" id="3.40.50.2300">
    <property type="match status" value="2"/>
</dbReference>
<keyword evidence="2" id="KW-0813">Transport</keyword>
<comment type="similarity">
    <text evidence="1">Belongs to the leucine-binding protein family.</text>
</comment>
<evidence type="ECO:0000256" key="4">
    <source>
        <dbReference type="ARBA" id="ARBA00022970"/>
    </source>
</evidence>
<evidence type="ECO:0000256" key="1">
    <source>
        <dbReference type="ARBA" id="ARBA00010062"/>
    </source>
</evidence>
<dbReference type="InterPro" id="IPR000709">
    <property type="entry name" value="Leu_Ile_Val-bd"/>
</dbReference>
<evidence type="ECO:0000313" key="7">
    <source>
        <dbReference type="Proteomes" id="UP000075320"/>
    </source>
</evidence>
<sequence>MKSQFTTRIFLLAAAASLITACTKKSDDIKVGVYGPFTGGSAPMGVSMRNGAQLAIEEINAAGGVLGKKLVMVDRDDEAKNERGGQIMQELLDKEQVVAVLGPINTGVANASTNYPNKKKVPQIINVSAGAKVNDYFKEVPENYIFRIAANDPLQAKMVVGEALKRGFKKPALLCDDTNFGQSGRHQMETILESNGLKPVYVGKFKIKDTDMTAQLQEAKAAKADVLLVWGIGPELAAVSNSLDRIGWKVDQIGSWTLAMSNYIVNAGKNGNGTTMPQTFIELSATTPRQKKFVEDYRKKYNENPIQSAVSAAQGYDSVYLLKMAIQQAGSTEGPKIKAALENLAETYEGVTGTYTKPFSATDHEAVKDANVRMGMVKDGQVVEATAAAKK</sequence>
<evidence type="ECO:0000259" key="5">
    <source>
        <dbReference type="Pfam" id="PF13458"/>
    </source>
</evidence>